<dbReference type="EMBL" id="BNJJ01000006">
    <property type="protein sequence ID" value="GHO84554.1"/>
    <property type="molecule type" value="Genomic_DNA"/>
</dbReference>
<reference evidence="1 2" key="1">
    <citation type="journal article" date="2021" name="Int. J. Syst. Evol. Microbiol.">
        <title>Reticulibacter mediterranei gen. nov., sp. nov., within the new family Reticulibacteraceae fam. nov., and Ktedonospora formicarum gen. nov., sp. nov., Ktedonobacter robiniae sp. nov., Dictyobacter formicarum sp. nov. and Dictyobacter arantiisoli sp. nov., belonging to the class Ktedonobacteria.</title>
        <authorList>
            <person name="Yabe S."/>
            <person name="Zheng Y."/>
            <person name="Wang C.M."/>
            <person name="Sakai Y."/>
            <person name="Abe K."/>
            <person name="Yokota A."/>
            <person name="Donadio S."/>
            <person name="Cavaletti L."/>
            <person name="Monciardini P."/>
        </authorList>
    </citation>
    <scope>NUCLEOTIDE SEQUENCE [LARGE SCALE GENOMIC DNA]</scope>
    <source>
        <strain evidence="1 2">SOSP1-9</strain>
    </source>
</reference>
<keyword evidence="2" id="KW-1185">Reference proteome</keyword>
<gene>
    <name evidence="1" type="ORF">KSZ_25600</name>
</gene>
<protein>
    <submittedName>
        <fullName evidence="1">Uncharacterized protein</fullName>
    </submittedName>
</protein>
<evidence type="ECO:0000313" key="1">
    <source>
        <dbReference type="EMBL" id="GHO84554.1"/>
    </source>
</evidence>
<name>A0ABQ3VEK1_9CHLR</name>
<organism evidence="1 2">
    <name type="scientific">Dictyobacter formicarum</name>
    <dbReference type="NCBI Taxonomy" id="2778368"/>
    <lineage>
        <taxon>Bacteria</taxon>
        <taxon>Bacillati</taxon>
        <taxon>Chloroflexota</taxon>
        <taxon>Ktedonobacteria</taxon>
        <taxon>Ktedonobacterales</taxon>
        <taxon>Dictyobacteraceae</taxon>
        <taxon>Dictyobacter</taxon>
    </lineage>
</organism>
<dbReference type="Proteomes" id="UP000635565">
    <property type="component" value="Unassembled WGS sequence"/>
</dbReference>
<accession>A0ABQ3VEK1</accession>
<evidence type="ECO:0000313" key="2">
    <source>
        <dbReference type="Proteomes" id="UP000635565"/>
    </source>
</evidence>
<proteinExistence type="predicted"/>
<sequence>MPPGENGTASIDKKCTIEDTWFLISSLAYTRKDRATSTQLRSRLVGACHLITAFDNANWN</sequence>
<comment type="caution">
    <text evidence="1">The sequence shown here is derived from an EMBL/GenBank/DDBJ whole genome shotgun (WGS) entry which is preliminary data.</text>
</comment>